<evidence type="ECO:0000313" key="2">
    <source>
        <dbReference type="EMBL" id="CAB4121271.1"/>
    </source>
</evidence>
<organism evidence="2">
    <name type="scientific">uncultured Caudovirales phage</name>
    <dbReference type="NCBI Taxonomy" id="2100421"/>
    <lineage>
        <taxon>Viruses</taxon>
        <taxon>Duplodnaviria</taxon>
        <taxon>Heunggongvirae</taxon>
        <taxon>Uroviricota</taxon>
        <taxon>Caudoviricetes</taxon>
        <taxon>Peduoviridae</taxon>
        <taxon>Maltschvirus</taxon>
        <taxon>Maltschvirus maltsch</taxon>
    </lineage>
</organism>
<accession>A0A6J5KIA8</accession>
<sequence length="630" mass="71584">MTNWRFFVGDQTLWNDLYGNVPSNQNFQFSFNLIRPTINMISGQQRKQRKSIVAIPIENADNETSDQFSKVINWVVNQEAMLETISDAFEGALVGGMNLLQIWLDFRSDPVSGNIKLNNCQYNEYLIDPFFRKKDLSDCNYLWKRSFMTKREVLSLIPDQEDAIMSLTPNGSGTGRDGLFQFAPESYNLNQQALLTYDEYWYRDYRSQQMMIDTETGETLEWKADDAEGLAQFMAIYPQVIMVESDIPTTRLAIAVQGRILYDGPNPMGIDQYPFVPVVAYYNPQLPYLSFRLQGMVTGLRDAQYLYNRSKVLELKVKESQVNSGWKYKENALVNPKDIFLSGEGRGIALKSTANMTDVEKIQAAVIPPSWAEQTKELGLEIARLSGVNEELMGSAIDDKAGVLSMLRQRAGLVTLEGLFDNLDASQKLVGKIIIDVIQANFTPGKIQKILEGEQPTQQFYNKAFGKYHADVQDGLNTGTQRQMQFAQMLQLKEMGVPISPADLLEAATLTNKERVIKNIEMAEKRQAEMQQRQDEMTMQVQQAEIQLAQARSQADMGLWAERTSRVQDNRAISVQKLSEANKDDQLAKIHQLHLLKDLDGKDLEHLRQAIELRNLYNSPTEKSQVAPSK</sequence>
<dbReference type="EMBL" id="LR796140">
    <property type="protein sequence ID" value="CAB4121271.1"/>
    <property type="molecule type" value="Genomic_DNA"/>
</dbReference>
<proteinExistence type="predicted"/>
<dbReference type="Pfam" id="PF16510">
    <property type="entry name" value="P22_portal"/>
    <property type="match status" value="1"/>
</dbReference>
<protein>
    <recommendedName>
        <fullName evidence="3">Portal protein</fullName>
    </recommendedName>
</protein>
<keyword evidence="1" id="KW-0175">Coiled coil</keyword>
<dbReference type="InterPro" id="IPR032427">
    <property type="entry name" value="P22_portal"/>
</dbReference>
<gene>
    <name evidence="2" type="ORF">UFOVP9_49</name>
</gene>
<feature type="coiled-coil region" evidence="1">
    <location>
        <begin position="513"/>
        <end position="554"/>
    </location>
</feature>
<name>A0A6J5KIA8_9CAUD</name>
<evidence type="ECO:0000256" key="1">
    <source>
        <dbReference type="SAM" id="Coils"/>
    </source>
</evidence>
<reference evidence="2" key="1">
    <citation type="submission" date="2020-04" db="EMBL/GenBank/DDBJ databases">
        <authorList>
            <person name="Chiriac C."/>
            <person name="Salcher M."/>
            <person name="Ghai R."/>
            <person name="Kavagutti S V."/>
        </authorList>
    </citation>
    <scope>NUCLEOTIDE SEQUENCE</scope>
</reference>
<evidence type="ECO:0008006" key="3">
    <source>
        <dbReference type="Google" id="ProtNLM"/>
    </source>
</evidence>